<organism evidence="2 3">
    <name type="scientific">Pyrocoelia pectoralis</name>
    <dbReference type="NCBI Taxonomy" id="417401"/>
    <lineage>
        <taxon>Eukaryota</taxon>
        <taxon>Metazoa</taxon>
        <taxon>Ecdysozoa</taxon>
        <taxon>Arthropoda</taxon>
        <taxon>Hexapoda</taxon>
        <taxon>Insecta</taxon>
        <taxon>Pterygota</taxon>
        <taxon>Neoptera</taxon>
        <taxon>Endopterygota</taxon>
        <taxon>Coleoptera</taxon>
        <taxon>Polyphaga</taxon>
        <taxon>Elateriformia</taxon>
        <taxon>Elateroidea</taxon>
        <taxon>Lampyridae</taxon>
        <taxon>Lampyrinae</taxon>
        <taxon>Pyrocoelia</taxon>
    </lineage>
</organism>
<gene>
    <name evidence="2" type="ORF">RI129_004412</name>
</gene>
<sequence>MLLSLRNDHKEHLSLLFNQSPQVLVDFCKLAIDFLQNGPNLKLYNSASQKLQVQPENVQNCIYGLVNLLLESCKHKLSDADFRDSILTIGFTQEQQVILSKLYSSKRKDITEILSKLTVTEPHYHDLNWRFEVLVASRSLLHQVTPIITMDLVLTEPPNSIEQESTQKHLLLQTDPSNLLHMTEMLEKALIESRSRHSRRIQHAFSNQQL</sequence>
<dbReference type="PANTHER" id="PTHR15857:SF0">
    <property type="entry name" value="COMM DOMAIN-CONTAINING PROTEIN 2"/>
    <property type="match status" value="1"/>
</dbReference>
<dbReference type="Pfam" id="PF07258">
    <property type="entry name" value="COMM_domain"/>
    <property type="match status" value="1"/>
</dbReference>
<dbReference type="CDD" id="cd04750">
    <property type="entry name" value="Commd2"/>
    <property type="match status" value="1"/>
</dbReference>
<evidence type="ECO:0000313" key="3">
    <source>
        <dbReference type="Proteomes" id="UP001329430"/>
    </source>
</evidence>
<dbReference type="Pfam" id="PF21672">
    <property type="entry name" value="COMM_HN"/>
    <property type="match status" value="1"/>
</dbReference>
<proteinExistence type="predicted"/>
<feature type="domain" description="COMM" evidence="1">
    <location>
        <begin position="123"/>
        <end position="197"/>
    </location>
</feature>
<dbReference type="PROSITE" id="PS51269">
    <property type="entry name" value="COMM"/>
    <property type="match status" value="1"/>
</dbReference>
<dbReference type="InterPro" id="IPR037354">
    <property type="entry name" value="Commd2"/>
</dbReference>
<dbReference type="InterPro" id="IPR017920">
    <property type="entry name" value="COMM"/>
</dbReference>
<reference evidence="2 3" key="1">
    <citation type="journal article" date="2024" name="Insects">
        <title>An Improved Chromosome-Level Genome Assembly of the Firefly Pyrocoelia pectoralis.</title>
        <authorList>
            <person name="Fu X."/>
            <person name="Meyer-Rochow V.B."/>
            <person name="Ballantyne L."/>
            <person name="Zhu X."/>
        </authorList>
    </citation>
    <scope>NUCLEOTIDE SEQUENCE [LARGE SCALE GENOMIC DNA]</scope>
    <source>
        <strain evidence="2">XCY_ONT2</strain>
    </source>
</reference>
<dbReference type="PANTHER" id="PTHR15857">
    <property type="entry name" value="COMM DOMAIN CONTAINING PROTEIN 2"/>
    <property type="match status" value="1"/>
</dbReference>
<dbReference type="EMBL" id="JAVRBK010000003">
    <property type="protein sequence ID" value="KAK5645948.1"/>
    <property type="molecule type" value="Genomic_DNA"/>
</dbReference>
<evidence type="ECO:0000313" key="2">
    <source>
        <dbReference type="EMBL" id="KAK5645948.1"/>
    </source>
</evidence>
<dbReference type="AlphaFoldDB" id="A0AAN7VIV0"/>
<protein>
    <recommendedName>
        <fullName evidence="1">COMM domain-containing protein</fullName>
    </recommendedName>
</protein>
<name>A0AAN7VIV0_9COLE</name>
<evidence type="ECO:0000259" key="1">
    <source>
        <dbReference type="PROSITE" id="PS51269"/>
    </source>
</evidence>
<accession>A0AAN7VIV0</accession>
<comment type="caution">
    <text evidence="2">The sequence shown here is derived from an EMBL/GenBank/DDBJ whole genome shotgun (WGS) entry which is preliminary data.</text>
</comment>
<keyword evidence="3" id="KW-1185">Reference proteome</keyword>
<dbReference type="Proteomes" id="UP001329430">
    <property type="component" value="Chromosome 3"/>
</dbReference>